<evidence type="ECO:0000313" key="2">
    <source>
        <dbReference type="EMBL" id="MET7014616.1"/>
    </source>
</evidence>
<sequence length="71" mass="7773">MSGAWGCPHDLNGVCQKVLGAVCEPGMRGCVMEGKVRFARAEMNLPRKPVKAEAPAEPEKPADKPRRRLPF</sequence>
<feature type="region of interest" description="Disordered" evidence="1">
    <location>
        <begin position="47"/>
        <end position="71"/>
    </location>
</feature>
<evidence type="ECO:0000256" key="1">
    <source>
        <dbReference type="SAM" id="MobiDB-lite"/>
    </source>
</evidence>
<dbReference type="EMBL" id="JBEWZI010000009">
    <property type="protein sequence ID" value="MET7014616.1"/>
    <property type="molecule type" value="Genomic_DNA"/>
</dbReference>
<evidence type="ECO:0000313" key="3">
    <source>
        <dbReference type="Proteomes" id="UP001549691"/>
    </source>
</evidence>
<gene>
    <name evidence="2" type="ORF">ABXR19_10490</name>
</gene>
<accession>A0ABV2TL13</accession>
<organism evidence="2 3">
    <name type="scientific">Uliginosibacterium flavum</name>
    <dbReference type="NCBI Taxonomy" id="1396831"/>
    <lineage>
        <taxon>Bacteria</taxon>
        <taxon>Pseudomonadati</taxon>
        <taxon>Pseudomonadota</taxon>
        <taxon>Betaproteobacteria</taxon>
        <taxon>Rhodocyclales</taxon>
        <taxon>Zoogloeaceae</taxon>
        <taxon>Uliginosibacterium</taxon>
    </lineage>
</organism>
<dbReference type="RefSeq" id="WP_354601071.1">
    <property type="nucleotide sequence ID" value="NZ_JBEWZI010000009.1"/>
</dbReference>
<proteinExistence type="predicted"/>
<reference evidence="2 3" key="1">
    <citation type="submission" date="2024-07" db="EMBL/GenBank/DDBJ databases">
        <title>Uliginosibacterium flavum JJ3220;KACC:17644.</title>
        <authorList>
            <person name="Kim M.K."/>
        </authorList>
    </citation>
    <scope>NUCLEOTIDE SEQUENCE [LARGE SCALE GENOMIC DNA]</scope>
    <source>
        <strain evidence="2 3">KACC:17644</strain>
    </source>
</reference>
<dbReference type="Proteomes" id="UP001549691">
    <property type="component" value="Unassembled WGS sequence"/>
</dbReference>
<protein>
    <submittedName>
        <fullName evidence="2">Uncharacterized protein</fullName>
    </submittedName>
</protein>
<keyword evidence="3" id="KW-1185">Reference proteome</keyword>
<name>A0ABV2TL13_9RHOO</name>
<comment type="caution">
    <text evidence="2">The sequence shown here is derived from an EMBL/GenBank/DDBJ whole genome shotgun (WGS) entry which is preliminary data.</text>
</comment>